<evidence type="ECO:0000313" key="2">
    <source>
        <dbReference type="Proteomes" id="UP000239576"/>
    </source>
</evidence>
<reference evidence="2" key="1">
    <citation type="submission" date="2018-02" db="EMBL/GenBank/DDBJ databases">
        <authorList>
            <person name="Moore K."/>
            <person name="Momper L."/>
        </authorList>
    </citation>
    <scope>NUCLEOTIDE SEQUENCE [LARGE SCALE GENOMIC DNA]</scope>
    <source>
        <strain evidence="2">ULC18</strain>
    </source>
</reference>
<evidence type="ECO:0000313" key="1">
    <source>
        <dbReference type="EMBL" id="PSB28820.1"/>
    </source>
</evidence>
<gene>
    <name evidence="1" type="ORF">C7B82_12595</name>
</gene>
<accession>A0A2T1E7W0</accession>
<keyword evidence="2" id="KW-1185">Reference proteome</keyword>
<sequence length="64" mass="7383">MQELQGTVPVFKTPQELDRAVRNYQVSDLKGFELFRQWLAIRNASLEQSRVELAGDRIPGDDSY</sequence>
<dbReference type="Proteomes" id="UP000239576">
    <property type="component" value="Unassembled WGS sequence"/>
</dbReference>
<name>A0A2T1E7W0_9CYAN</name>
<protein>
    <submittedName>
        <fullName evidence="1">Uncharacterized protein</fullName>
    </submittedName>
</protein>
<dbReference type="EMBL" id="PVWK01000073">
    <property type="protein sequence ID" value="PSB28820.1"/>
    <property type="molecule type" value="Genomic_DNA"/>
</dbReference>
<comment type="caution">
    <text evidence="1">The sequence shown here is derived from an EMBL/GenBank/DDBJ whole genome shotgun (WGS) entry which is preliminary data.</text>
</comment>
<dbReference type="OrthoDB" id="532570at2"/>
<proteinExistence type="predicted"/>
<reference evidence="1 2" key="2">
    <citation type="submission" date="2018-03" db="EMBL/GenBank/DDBJ databases">
        <title>The ancient ancestry and fast evolution of plastids.</title>
        <authorList>
            <person name="Moore K.R."/>
            <person name="Magnabosco C."/>
            <person name="Momper L."/>
            <person name="Gold D.A."/>
            <person name="Bosak T."/>
            <person name="Fournier G.P."/>
        </authorList>
    </citation>
    <scope>NUCLEOTIDE SEQUENCE [LARGE SCALE GENOMIC DNA]</scope>
    <source>
        <strain evidence="1 2">ULC18</strain>
    </source>
</reference>
<dbReference type="AlphaFoldDB" id="A0A2T1E7W0"/>
<organism evidence="1 2">
    <name type="scientific">Stenomitos frigidus ULC18</name>
    <dbReference type="NCBI Taxonomy" id="2107698"/>
    <lineage>
        <taxon>Bacteria</taxon>
        <taxon>Bacillati</taxon>
        <taxon>Cyanobacteriota</taxon>
        <taxon>Cyanophyceae</taxon>
        <taxon>Leptolyngbyales</taxon>
        <taxon>Leptolyngbyaceae</taxon>
        <taxon>Stenomitos</taxon>
    </lineage>
</organism>
<dbReference type="RefSeq" id="WP_106256646.1">
    <property type="nucleotide sequence ID" value="NZ_CAWNSW010000107.1"/>
</dbReference>